<evidence type="ECO:0000256" key="7">
    <source>
        <dbReference type="ARBA" id="ARBA00022692"/>
    </source>
</evidence>
<accession>A0AAU6PWW8</accession>
<keyword evidence="6 17" id="KW-0679">Respiratory chain</keyword>
<keyword evidence="10 17" id="KW-0249">Electron transport</keyword>
<name>A0AAU6PWW8_9ECHI</name>
<keyword evidence="15 17" id="KW-0472">Membrane</keyword>
<keyword evidence="5" id="KW-0813">Transport</keyword>
<evidence type="ECO:0000256" key="9">
    <source>
        <dbReference type="ARBA" id="ARBA00022967"/>
    </source>
</evidence>
<comment type="catalytic activity">
    <reaction evidence="16 17">
        <text>a ubiquinone + NADH + 5 H(+)(in) = a ubiquinol + NAD(+) + 4 H(+)(out)</text>
        <dbReference type="Rhea" id="RHEA:29091"/>
        <dbReference type="Rhea" id="RHEA-COMP:9565"/>
        <dbReference type="Rhea" id="RHEA-COMP:9566"/>
        <dbReference type="ChEBI" id="CHEBI:15378"/>
        <dbReference type="ChEBI" id="CHEBI:16389"/>
        <dbReference type="ChEBI" id="CHEBI:17976"/>
        <dbReference type="ChEBI" id="CHEBI:57540"/>
        <dbReference type="ChEBI" id="CHEBI:57945"/>
        <dbReference type="EC" id="7.1.1.2"/>
    </reaction>
</comment>
<feature type="domain" description="NADH:quinone oxidoreductase/Mrp antiporter transmembrane" evidence="18">
    <location>
        <begin position="20"/>
        <end position="278"/>
    </location>
</feature>
<feature type="transmembrane region" description="Helical" evidence="17">
    <location>
        <begin position="175"/>
        <end position="194"/>
    </location>
</feature>
<dbReference type="InterPro" id="IPR003917">
    <property type="entry name" value="NADH_UbQ_OxRdtase_chain2"/>
</dbReference>
<feature type="transmembrane region" description="Helical" evidence="17">
    <location>
        <begin position="53"/>
        <end position="77"/>
    </location>
</feature>
<evidence type="ECO:0000256" key="1">
    <source>
        <dbReference type="ARBA" id="ARBA00004448"/>
    </source>
</evidence>
<sequence length="351" mass="39251">MIIIFYNLSLILAIVILYFSTNWLVLWFLVELSTLSLVVLLSGRATPRGVESAVKYFVVQGVASVFLLFGAVFNGVWGGSLDLFSSYNLVSYFLIIIGLLVKLAVFPNPFWIVDVLSGVDLARGAYVILFSKFIPVYLYYIVSGSFLGIIITVVGVSSIIFGSVLGVNQVSVRKIIALSSVSHMGWIVLTFPLLSGSLCFFVFLSYIFMLVPLLWVSNVVSLDYLVKGKNMYYNWGALVVVLVCLLSLGGFPPLLGFFYKWVMFFVLVESGSFLVSGILILFNLVSLFFYLQLCHSLVSFYWPELKLSFFNGLGEMSTKVLSPIFVVGVLFLMIIVFWGAWYISLFSSSWF</sequence>
<evidence type="ECO:0000256" key="15">
    <source>
        <dbReference type="ARBA" id="ARBA00023136"/>
    </source>
</evidence>
<evidence type="ECO:0000256" key="5">
    <source>
        <dbReference type="ARBA" id="ARBA00022448"/>
    </source>
</evidence>
<feature type="transmembrane region" description="Helical" evidence="17">
    <location>
        <begin position="124"/>
        <end position="140"/>
    </location>
</feature>
<dbReference type="GO" id="GO:0008137">
    <property type="term" value="F:NADH dehydrogenase (ubiquinone) activity"/>
    <property type="evidence" value="ECO:0007669"/>
    <property type="project" value="UniProtKB-EC"/>
</dbReference>
<dbReference type="PRINTS" id="PR01436">
    <property type="entry name" value="NADHDHGNASE2"/>
</dbReference>
<comment type="similarity">
    <text evidence="2 17">Belongs to the complex I subunit 2 family.</text>
</comment>
<evidence type="ECO:0000313" key="19">
    <source>
        <dbReference type="EMBL" id="WYA84561.1"/>
    </source>
</evidence>
<gene>
    <name evidence="19" type="primary">nad2</name>
</gene>
<keyword evidence="11 17" id="KW-1133">Transmembrane helix</keyword>
<dbReference type="EC" id="7.1.1.2" evidence="3 17"/>
<evidence type="ECO:0000256" key="4">
    <source>
        <dbReference type="ARBA" id="ARBA00021008"/>
    </source>
</evidence>
<keyword evidence="9 17" id="KW-1278">Translocase</keyword>
<dbReference type="PANTHER" id="PTHR46552">
    <property type="entry name" value="NADH-UBIQUINONE OXIDOREDUCTASE CHAIN 2"/>
    <property type="match status" value="1"/>
</dbReference>
<feature type="transmembrane region" description="Helical" evidence="17">
    <location>
        <begin position="89"/>
        <end position="112"/>
    </location>
</feature>
<keyword evidence="13 17" id="KW-0830">Ubiquinone</keyword>
<feature type="transmembrane region" description="Helical" evidence="17">
    <location>
        <begin position="232"/>
        <end position="255"/>
    </location>
</feature>
<evidence type="ECO:0000256" key="14">
    <source>
        <dbReference type="ARBA" id="ARBA00023128"/>
    </source>
</evidence>
<protein>
    <recommendedName>
        <fullName evidence="4 17">NADH-ubiquinone oxidoreductase chain 2</fullName>
        <ecNumber evidence="3 17">7.1.1.2</ecNumber>
    </recommendedName>
</protein>
<dbReference type="InterPro" id="IPR001750">
    <property type="entry name" value="ND/Mrp_TM"/>
</dbReference>
<feature type="transmembrane region" description="Helical" evidence="17">
    <location>
        <begin position="146"/>
        <end position="168"/>
    </location>
</feature>
<dbReference type="Pfam" id="PF00361">
    <property type="entry name" value="Proton_antipo_M"/>
    <property type="match status" value="1"/>
</dbReference>
<dbReference type="AlphaFoldDB" id="A0AAU6PWW8"/>
<feature type="transmembrane region" description="Helical" evidence="17">
    <location>
        <begin position="200"/>
        <end position="220"/>
    </location>
</feature>
<dbReference type="EMBL" id="ON685890">
    <property type="protein sequence ID" value="WYA84561.1"/>
    <property type="molecule type" value="Genomic_DNA"/>
</dbReference>
<evidence type="ECO:0000256" key="2">
    <source>
        <dbReference type="ARBA" id="ARBA00007012"/>
    </source>
</evidence>
<reference evidence="19" key="1">
    <citation type="submission" date="2022-06" db="EMBL/GenBank/DDBJ databases">
        <title>Ophiotreta durbanensis mitochondrion, complete genome.</title>
        <authorList>
            <person name="Li Y."/>
            <person name="Liao X."/>
        </authorList>
    </citation>
    <scope>NUCLEOTIDE SEQUENCE</scope>
</reference>
<dbReference type="GO" id="GO:0006120">
    <property type="term" value="P:mitochondrial electron transport, NADH to ubiquinone"/>
    <property type="evidence" value="ECO:0007669"/>
    <property type="project" value="InterPro"/>
</dbReference>
<comment type="subcellular location">
    <subcellularLocation>
        <location evidence="1 17">Mitochondrion inner membrane</location>
        <topology evidence="1 17">Multi-pass membrane protein</topology>
    </subcellularLocation>
</comment>
<evidence type="ECO:0000256" key="11">
    <source>
        <dbReference type="ARBA" id="ARBA00022989"/>
    </source>
</evidence>
<evidence type="ECO:0000256" key="3">
    <source>
        <dbReference type="ARBA" id="ARBA00012944"/>
    </source>
</evidence>
<keyword evidence="12 17" id="KW-0520">NAD</keyword>
<keyword evidence="8 17" id="KW-0999">Mitochondrion inner membrane</keyword>
<evidence type="ECO:0000256" key="6">
    <source>
        <dbReference type="ARBA" id="ARBA00022660"/>
    </source>
</evidence>
<dbReference type="InterPro" id="IPR050175">
    <property type="entry name" value="Complex_I_Subunit_2"/>
</dbReference>
<keyword evidence="7 17" id="KW-0812">Transmembrane</keyword>
<organism evidence="19">
    <name type="scientific">Ophiotreta durbanensis</name>
    <dbReference type="NCBI Taxonomy" id="3135534"/>
    <lineage>
        <taxon>Eukaryota</taxon>
        <taxon>Metazoa</taxon>
        <taxon>Echinodermata</taxon>
        <taxon>Eleutherozoa</taxon>
        <taxon>Asterozoa</taxon>
        <taxon>Ophiuroidea</taxon>
        <taxon>Myophiuroidea</taxon>
        <taxon>Metophiurida</taxon>
        <taxon>Ophintegrida</taxon>
        <taxon>Amphilepidida</taxon>
        <taxon>Ophiurina</taxon>
        <taxon>Ophiacanthidae</taxon>
        <taxon>Ophiotreta</taxon>
    </lineage>
</organism>
<evidence type="ECO:0000256" key="10">
    <source>
        <dbReference type="ARBA" id="ARBA00022982"/>
    </source>
</evidence>
<feature type="transmembrane region" description="Helical" evidence="17">
    <location>
        <begin position="323"/>
        <end position="343"/>
    </location>
</feature>
<evidence type="ECO:0000256" key="12">
    <source>
        <dbReference type="ARBA" id="ARBA00023027"/>
    </source>
</evidence>
<evidence type="ECO:0000256" key="8">
    <source>
        <dbReference type="ARBA" id="ARBA00022792"/>
    </source>
</evidence>
<proteinExistence type="inferred from homology"/>
<feature type="transmembrane region" description="Helical" evidence="17">
    <location>
        <begin position="12"/>
        <end position="41"/>
    </location>
</feature>
<evidence type="ECO:0000256" key="16">
    <source>
        <dbReference type="ARBA" id="ARBA00049551"/>
    </source>
</evidence>
<evidence type="ECO:0000259" key="18">
    <source>
        <dbReference type="Pfam" id="PF00361"/>
    </source>
</evidence>
<evidence type="ECO:0000256" key="13">
    <source>
        <dbReference type="ARBA" id="ARBA00023075"/>
    </source>
</evidence>
<comment type="function">
    <text evidence="17">Core subunit of the mitochondrial membrane respiratory chain NADH dehydrogenase (Complex I) which catalyzes electron transfer from NADH through the respiratory chain, using ubiquinone as an electron acceptor. Essential for the catalytic activity and assembly of complex I.</text>
</comment>
<dbReference type="GO" id="GO:0005743">
    <property type="term" value="C:mitochondrial inner membrane"/>
    <property type="evidence" value="ECO:0007669"/>
    <property type="project" value="UniProtKB-SubCell"/>
</dbReference>
<geneLocation type="mitochondrion" evidence="19"/>
<evidence type="ECO:0000256" key="17">
    <source>
        <dbReference type="RuleBase" id="RU003403"/>
    </source>
</evidence>
<dbReference type="PANTHER" id="PTHR46552:SF1">
    <property type="entry name" value="NADH-UBIQUINONE OXIDOREDUCTASE CHAIN 2"/>
    <property type="match status" value="1"/>
</dbReference>
<keyword evidence="14 17" id="KW-0496">Mitochondrion</keyword>